<feature type="transmembrane region" description="Helical" evidence="2">
    <location>
        <begin position="217"/>
        <end position="239"/>
    </location>
</feature>
<gene>
    <name evidence="3" type="ORF">D3867_18890</name>
</gene>
<keyword evidence="3" id="KW-0614">Plasmid</keyword>
<sequence>MVDRVLSGSPGEYRRGRGAAKADQTKLGQSERDAPAESRYSRTLGRLAMLYGFGRLALVLWLCAVGGQAFTLFAFHNAVAEAHTAEIAARASALASRVAASAAERAAIGFPLADQNDLQRLIEVASTGGGGLRLYVVDPRGTVLFATAQAAGTPVPASWMGGAVGLPAEPWDLADRDGVLVGVPVADALGKPAGAVLGLAPQQDARVEVLAALRETATVTAVFLAAIGLLAVLGTRLLLSGVCRSVLERTAFYAAEARQLQADAPAAVAVADPALSAVLAGLRAAETEAARIDGEVLR</sequence>
<evidence type="ECO:0000313" key="3">
    <source>
        <dbReference type="EMBL" id="QCO04049.1"/>
    </source>
</evidence>
<keyword evidence="2" id="KW-0812">Transmembrane</keyword>
<name>A0A4D8Q9U1_AZOBR</name>
<geneLocation type="plasmid" evidence="3">
    <name>p1</name>
</geneLocation>
<reference evidence="3 4" key="1">
    <citation type="submission" date="2018-09" db="EMBL/GenBank/DDBJ databases">
        <title>Whole genome based analysis of evolution and adaptive divergence in Indian and Brazilian strains of Azospirillum brasilense.</title>
        <authorList>
            <person name="Singh C."/>
            <person name="Tripathi A.K."/>
        </authorList>
    </citation>
    <scope>NUCLEOTIDE SEQUENCE [LARGE SCALE GENOMIC DNA]</scope>
    <source>
        <strain evidence="3 4">MTCC4036</strain>
        <plasmid evidence="3 4">p1</plasmid>
    </source>
</reference>
<feature type="region of interest" description="Disordered" evidence="1">
    <location>
        <begin position="1"/>
        <end position="35"/>
    </location>
</feature>
<dbReference type="Proteomes" id="UP000298596">
    <property type="component" value="Plasmid p1"/>
</dbReference>
<accession>A0A4D8Q9U1</accession>
<dbReference type="AlphaFoldDB" id="A0A4D8Q9U1"/>
<evidence type="ECO:0000313" key="4">
    <source>
        <dbReference type="Proteomes" id="UP000298596"/>
    </source>
</evidence>
<feature type="transmembrane region" description="Helical" evidence="2">
    <location>
        <begin position="48"/>
        <end position="75"/>
    </location>
</feature>
<evidence type="ECO:0000256" key="2">
    <source>
        <dbReference type="SAM" id="Phobius"/>
    </source>
</evidence>
<organism evidence="3 4">
    <name type="scientific">Azospirillum brasilense</name>
    <dbReference type="NCBI Taxonomy" id="192"/>
    <lineage>
        <taxon>Bacteria</taxon>
        <taxon>Pseudomonadati</taxon>
        <taxon>Pseudomonadota</taxon>
        <taxon>Alphaproteobacteria</taxon>
        <taxon>Rhodospirillales</taxon>
        <taxon>Azospirillaceae</taxon>
        <taxon>Azospirillum</taxon>
    </lineage>
</organism>
<protein>
    <recommendedName>
        <fullName evidence="5">HAMP domain-containing protein</fullName>
    </recommendedName>
</protein>
<keyword evidence="2" id="KW-1133">Transmembrane helix</keyword>
<keyword evidence="2" id="KW-0472">Membrane</keyword>
<dbReference type="EMBL" id="CP032331">
    <property type="protein sequence ID" value="QCO04049.1"/>
    <property type="molecule type" value="Genomic_DNA"/>
</dbReference>
<proteinExistence type="predicted"/>
<evidence type="ECO:0008006" key="5">
    <source>
        <dbReference type="Google" id="ProtNLM"/>
    </source>
</evidence>
<evidence type="ECO:0000256" key="1">
    <source>
        <dbReference type="SAM" id="MobiDB-lite"/>
    </source>
</evidence>